<protein>
    <submittedName>
        <fullName evidence="4">Polysaccharide deacetylase</fullName>
    </submittedName>
</protein>
<dbReference type="EMBL" id="SMYL01000005">
    <property type="protein sequence ID" value="TDK65674.1"/>
    <property type="molecule type" value="Genomic_DNA"/>
</dbReference>
<dbReference type="Pfam" id="PF01522">
    <property type="entry name" value="Polysacc_deac_1"/>
    <property type="match status" value="1"/>
</dbReference>
<dbReference type="PROSITE" id="PS51677">
    <property type="entry name" value="NODB"/>
    <property type="match status" value="1"/>
</dbReference>
<keyword evidence="2" id="KW-0732">Signal</keyword>
<dbReference type="SUPFAM" id="SSF88713">
    <property type="entry name" value="Glycoside hydrolase/deacetylase"/>
    <property type="match status" value="1"/>
</dbReference>
<evidence type="ECO:0000313" key="5">
    <source>
        <dbReference type="Proteomes" id="UP000294829"/>
    </source>
</evidence>
<dbReference type="PANTHER" id="PTHR34216:SF3">
    <property type="entry name" value="POLY-BETA-1,6-N-ACETYL-D-GLUCOSAMINE N-DEACETYLASE"/>
    <property type="match status" value="1"/>
</dbReference>
<dbReference type="Gene3D" id="3.20.20.370">
    <property type="entry name" value="Glycoside hydrolase/deacetylase"/>
    <property type="match status" value="1"/>
</dbReference>
<evidence type="ECO:0000259" key="3">
    <source>
        <dbReference type="PROSITE" id="PS51677"/>
    </source>
</evidence>
<sequence length="326" mass="36625">MGVSLKYRLESSLLRLFGDQLGLRKVGNERLFILIYHRILDKPDQMLTSEPNVDTFRWQMEALVRNFNVIPLSSALEQLQNGTLPPRAVSITFDDGYRSTHDLALPIVKELNLSATVFIATSHLDGSNMWNDRIIEAIRHIQPSTIDLSVIGLGVHTINNQSDRVTVADQLVQAVKYQTSEQRLALTHRLEQLAGAAPHEELMLSEAMIKNLANNGFEIGGHTVTHPILLNISEEEGKKEMIQCKQTLEAITGKPVNLFAYPNGKVGLDYDQRHAQMAKEVGYSAAFNTSIDAVSKNTDPYQIPRGCPWDKSPLMFQLRLLRWLGQ</sequence>
<name>A0A4R5W189_9BURK</name>
<comment type="subcellular location">
    <subcellularLocation>
        <location evidence="1">Secreted</location>
    </subcellularLocation>
</comment>
<dbReference type="InterPro" id="IPR011330">
    <property type="entry name" value="Glyco_hydro/deAcase_b/a-brl"/>
</dbReference>
<evidence type="ECO:0000256" key="2">
    <source>
        <dbReference type="ARBA" id="ARBA00022729"/>
    </source>
</evidence>
<dbReference type="AlphaFoldDB" id="A0A4R5W189"/>
<dbReference type="InterPro" id="IPR002509">
    <property type="entry name" value="NODB_dom"/>
</dbReference>
<gene>
    <name evidence="4" type="ORF">E2I14_12100</name>
</gene>
<dbReference type="CDD" id="cd10918">
    <property type="entry name" value="CE4_NodB_like_5s_6s"/>
    <property type="match status" value="1"/>
</dbReference>
<proteinExistence type="predicted"/>
<feature type="domain" description="NodB homology" evidence="3">
    <location>
        <begin position="87"/>
        <end position="326"/>
    </location>
</feature>
<comment type="caution">
    <text evidence="4">The sequence shown here is derived from an EMBL/GenBank/DDBJ whole genome shotgun (WGS) entry which is preliminary data.</text>
</comment>
<accession>A0A4R5W189</accession>
<dbReference type="PANTHER" id="PTHR34216">
    <property type="match status" value="1"/>
</dbReference>
<dbReference type="OrthoDB" id="9814639at2"/>
<keyword evidence="5" id="KW-1185">Reference proteome</keyword>
<dbReference type="GO" id="GO:0005975">
    <property type="term" value="P:carbohydrate metabolic process"/>
    <property type="evidence" value="ECO:0007669"/>
    <property type="project" value="InterPro"/>
</dbReference>
<organism evidence="4 5">
    <name type="scientific">Sapientia aquatica</name>
    <dbReference type="NCBI Taxonomy" id="1549640"/>
    <lineage>
        <taxon>Bacteria</taxon>
        <taxon>Pseudomonadati</taxon>
        <taxon>Pseudomonadota</taxon>
        <taxon>Betaproteobacteria</taxon>
        <taxon>Burkholderiales</taxon>
        <taxon>Oxalobacteraceae</taxon>
        <taxon>Sapientia</taxon>
    </lineage>
</organism>
<dbReference type="InterPro" id="IPR051398">
    <property type="entry name" value="Polysacch_Deacetylase"/>
</dbReference>
<reference evidence="4 5" key="1">
    <citation type="submission" date="2019-03" db="EMBL/GenBank/DDBJ databases">
        <title>Sapientia aquatica gen. nov., sp. nov., isolated from a crater lake.</title>
        <authorList>
            <person name="Felfoldi T."/>
            <person name="Szabo A."/>
            <person name="Toth E."/>
            <person name="Schumann P."/>
            <person name="Keki Z."/>
            <person name="Marialigeti K."/>
            <person name="Mathe I."/>
        </authorList>
    </citation>
    <scope>NUCLEOTIDE SEQUENCE [LARGE SCALE GENOMIC DNA]</scope>
    <source>
        <strain evidence="4 5">SA-152</strain>
    </source>
</reference>
<evidence type="ECO:0000313" key="4">
    <source>
        <dbReference type="EMBL" id="TDK65674.1"/>
    </source>
</evidence>
<dbReference type="GO" id="GO:0005576">
    <property type="term" value="C:extracellular region"/>
    <property type="evidence" value="ECO:0007669"/>
    <property type="project" value="UniProtKB-SubCell"/>
</dbReference>
<dbReference type="Proteomes" id="UP000294829">
    <property type="component" value="Unassembled WGS sequence"/>
</dbReference>
<dbReference type="GO" id="GO:0016810">
    <property type="term" value="F:hydrolase activity, acting on carbon-nitrogen (but not peptide) bonds"/>
    <property type="evidence" value="ECO:0007669"/>
    <property type="project" value="InterPro"/>
</dbReference>
<evidence type="ECO:0000256" key="1">
    <source>
        <dbReference type="ARBA" id="ARBA00004613"/>
    </source>
</evidence>